<reference evidence="4" key="1">
    <citation type="submission" date="2021-02" db="EMBL/GenBank/DDBJ databases">
        <authorList>
            <person name="Dougan E. K."/>
            <person name="Rhodes N."/>
            <person name="Thang M."/>
            <person name="Chan C."/>
        </authorList>
    </citation>
    <scope>NUCLEOTIDE SEQUENCE</scope>
</reference>
<gene>
    <name evidence="4" type="ORF">SNAT2548_LOCUS31255</name>
</gene>
<dbReference type="InterPro" id="IPR011989">
    <property type="entry name" value="ARM-like"/>
</dbReference>
<feature type="domain" description="Pseudouridine synthase RsuA/RluA-like" evidence="3">
    <location>
        <begin position="653"/>
        <end position="804"/>
    </location>
</feature>
<dbReference type="OrthoDB" id="433272at2759"/>
<evidence type="ECO:0000313" key="4">
    <source>
        <dbReference type="EMBL" id="CAE7556053.1"/>
    </source>
</evidence>
<accession>A0A812U4S6</accession>
<dbReference type="InterPro" id="IPR002885">
    <property type="entry name" value="PPR_rpt"/>
</dbReference>
<dbReference type="EMBL" id="CAJNDS010002647">
    <property type="protein sequence ID" value="CAE7556053.1"/>
    <property type="molecule type" value="Genomic_DNA"/>
</dbReference>
<dbReference type="PANTHER" id="PTHR47936">
    <property type="entry name" value="PPR_LONG DOMAIN-CONTAINING PROTEIN"/>
    <property type="match status" value="1"/>
</dbReference>
<organism evidence="4 5">
    <name type="scientific">Symbiodinium natans</name>
    <dbReference type="NCBI Taxonomy" id="878477"/>
    <lineage>
        <taxon>Eukaryota</taxon>
        <taxon>Sar</taxon>
        <taxon>Alveolata</taxon>
        <taxon>Dinophyceae</taxon>
        <taxon>Suessiales</taxon>
        <taxon>Symbiodiniaceae</taxon>
        <taxon>Symbiodinium</taxon>
    </lineage>
</organism>
<feature type="repeat" description="PPR" evidence="2">
    <location>
        <begin position="1552"/>
        <end position="1586"/>
    </location>
</feature>
<evidence type="ECO:0000259" key="3">
    <source>
        <dbReference type="Pfam" id="PF00849"/>
    </source>
</evidence>
<dbReference type="Gene3D" id="1.25.40.10">
    <property type="entry name" value="Tetratricopeptide repeat domain"/>
    <property type="match status" value="7"/>
</dbReference>
<dbReference type="SUPFAM" id="SSF55120">
    <property type="entry name" value="Pseudouridine synthase"/>
    <property type="match status" value="1"/>
</dbReference>
<dbReference type="Proteomes" id="UP000604046">
    <property type="component" value="Unassembled WGS sequence"/>
</dbReference>
<keyword evidence="5" id="KW-1185">Reference proteome</keyword>
<dbReference type="PROSITE" id="PS51375">
    <property type="entry name" value="PPR"/>
    <property type="match status" value="6"/>
</dbReference>
<sequence>MEQAGMETTVVSFNAIASAAASAKHWRRALVAASARRDAGIPGDAVGQTSLFQICKELQRWELAVHHLHTLQQLQVQVNHIHSDVVLTTLVQESWRRAVALLKELYTRHVELDAPSRRSLLRTHWQQALAQMTKTQSLCTDLPSATSFTAACSAAGAWTQALASCERSKSWADRICFNSAARAFERAGPWPFAVQLFSAPAEEEPDATGLASAQLAASDGGAWRATLLLLENAMHQALRPHLLVSAFDPGALRSAPGLWPQALESIAVDCLDLPNHADEFVARAEGLQEASKWTEACGLLLRLATARANQANSWRVAIRSLAVAMAAAQKGAAWHRSLAALRDARRRGLRAVAIHESCGVSACEKGLRWEGACEMLGLMPSRRMSPRAQGSNAAITACAKSEQWPVSLRWVLCMSEESLIPDEMSFGSFICAAGAHAWRQVLGLLLRFDPLNSLWSPTFFPWALAKMGCRTPSAAAALVHAAQGPLTAAEVAAFAWAAAPWHSVKRVVMCSCGVNTLGAAWRFISLCGLERSKANFGVFGPGIAKQLEKHALQCRGKCTYEELRIIASSGAALSLGHSFFRVLAEEVERRLPLKIRRGEGASGKDWQDLLGILRALHSVGFLPRLLHQLAEDCLRLTADDVESASAMPGPDPVVLQKPVGWEVYDGHGPLQLRDEVLRSVGNCPIFYDASRDYGFIHRLDVPSSGLILAAKTYRTHSYLQLQLQTGSLLREYIVLSHGWLPPIRRRISASLDDEGETTYSGIGKAALSKLKVQVQCHRHGKAMSAVAIQLGTGRKHQIRSHMAHIGHPVARDGRYSSIGNGWPTSTHAASSKKPRLVAAQLGCSLEQASAKQIARHAWHRSQLTTTADPKDPAAVLSQPAGILQQLNADVRSWNEMQPEAYAEEEVVVRVAAKGDRRVVYARLMAVRALAPLAARGNKKAIDAVVAGLKDQHISVREGAMEVLAKIAEEGDSVDVGQLSARLTAVKALAEAPDAALAAAALGSCLEDWHAAVQKAATSSLQKFVGKGGSDPAASTAIEAFGARALCGDRAGLVALLTALERDDASPTWRQALGALVRAALQTDSARPSELAVKVKPTITVLIQCYCAGFSIASVHYGSVVQLAASVECHVLDCHVAVAAASCELTNCPTIPAASRPRDEGWQHAGWSARSMGQAAGERLQVAGARLLQPSGWQKALADLNKLRRNRISEVRSNTAVITHCGKTAHWLAALDLLSGFAHLDLEPNVITFSSMVSALSGSQWELAVNIHEKVKEGAAQPDIILHNSVLNSFQELSTWELAQSFLSPASLQPTIVTYSTAVCMSGKNDRWPEALILLAQLPGRRLQLNMVGVGAAITACAHSAAWARALLLLGDPRRRAPNLIAFNAALGACEKAGQWRQVVLLLSRLASWSLEPDEITYNSAISACEKGGQWQRALRIMEMMWRKNLQLSVVTYSAAVSACEKRGEWQTALLLLKELEETGQRADLILISSAISACEKRSKWAVAALLLESTLNSGLEADAIIYNAAISACEKEQWALALCLYEDAKTQQLELNVVTLSATISACEKGGRWQHVLRLLQDMEWSWMQPNIVTFNAAISACELSSQWQHSLALLGELRRAILQPDTITLEVMTGLCEDFELGDRLANLLYEVLKEHSWSVLVALALLVHSCAFFLLEPTAWHWLLRLALAKNGMCCSTGTSQAKAFTKSIQQLGKQLEWQNGMHVLDEFKKSRCNGAVNAYSAGITACGRAEEWQRALLLFAALQEITQRPNVVAYTSAISACERASEWRNALVLLQQAEHAAVEADVIMYNAVCSACQKGSDWHRAVQLCHMLVSRTLEPTIVSHSTVISAWGRAGRWQRALRLYQDLPLLGMKLNNVIYGALLSACEASSRWQEALDLLTVEAESLVNLIIVNTAISACEKAAEWQAALLLLSDLLASQSRQPDQISFNSAISACEKAGQWQWALELLRQLGRNRLQASVVSYSAALSACEKGSVWLQAMLLLSTGKERKLQFDVVAYSALVSACSGDSWQMAVRLLADLRQSHVCMDLVTCNAASSACAEGRSWLAAAAERRSVHLCCHQRMPAGVECSLTFAVRVQQHFAAQPGGSQHSCCCL</sequence>
<dbReference type="InterPro" id="IPR011990">
    <property type="entry name" value="TPR-like_helical_dom_sf"/>
</dbReference>
<evidence type="ECO:0000256" key="1">
    <source>
        <dbReference type="ARBA" id="ARBA00022737"/>
    </source>
</evidence>
<dbReference type="NCBIfam" id="TIGR00756">
    <property type="entry name" value="PPR"/>
    <property type="match status" value="1"/>
</dbReference>
<dbReference type="InterPro" id="IPR020103">
    <property type="entry name" value="PsdUridine_synth_cat_dom_sf"/>
</dbReference>
<dbReference type="GO" id="GO:0009982">
    <property type="term" value="F:pseudouridine synthase activity"/>
    <property type="evidence" value="ECO:0007669"/>
    <property type="project" value="InterPro"/>
</dbReference>
<dbReference type="Pfam" id="PF01535">
    <property type="entry name" value="PPR"/>
    <property type="match status" value="3"/>
</dbReference>
<feature type="repeat" description="PPR" evidence="2">
    <location>
        <begin position="1943"/>
        <end position="1977"/>
    </location>
</feature>
<dbReference type="Pfam" id="PF13812">
    <property type="entry name" value="PPR_3"/>
    <property type="match status" value="2"/>
</dbReference>
<evidence type="ECO:0000313" key="5">
    <source>
        <dbReference type="Proteomes" id="UP000604046"/>
    </source>
</evidence>
<dbReference type="Gene3D" id="1.25.10.10">
    <property type="entry name" value="Leucine-rich Repeat Variant"/>
    <property type="match status" value="1"/>
</dbReference>
<proteinExistence type="predicted"/>
<dbReference type="Gene3D" id="3.30.2350.10">
    <property type="entry name" value="Pseudouridine synthase"/>
    <property type="match status" value="1"/>
</dbReference>
<dbReference type="SUPFAM" id="SSF48371">
    <property type="entry name" value="ARM repeat"/>
    <property type="match status" value="1"/>
</dbReference>
<keyword evidence="1" id="KW-0677">Repeat</keyword>
<dbReference type="PANTHER" id="PTHR47936:SF1">
    <property type="entry name" value="PENTATRICOPEPTIDE REPEAT-CONTAINING PROTEIN GUN1, CHLOROPLASTIC"/>
    <property type="match status" value="1"/>
</dbReference>
<protein>
    <recommendedName>
        <fullName evidence="3">Pseudouridine synthase RsuA/RluA-like domain-containing protein</fullName>
    </recommendedName>
</protein>
<feature type="repeat" description="PPR" evidence="2">
    <location>
        <begin position="1448"/>
        <end position="1482"/>
    </location>
</feature>
<feature type="repeat" description="PPR" evidence="2">
    <location>
        <begin position="1839"/>
        <end position="1873"/>
    </location>
</feature>
<feature type="repeat" description="PPR" evidence="2">
    <location>
        <begin position="1804"/>
        <end position="1838"/>
    </location>
</feature>
<dbReference type="GO" id="GO:0003723">
    <property type="term" value="F:RNA binding"/>
    <property type="evidence" value="ECO:0007669"/>
    <property type="project" value="InterPro"/>
</dbReference>
<name>A0A812U4S6_9DINO</name>
<feature type="repeat" description="PPR" evidence="2">
    <location>
        <begin position="1413"/>
        <end position="1447"/>
    </location>
</feature>
<dbReference type="InterPro" id="IPR016024">
    <property type="entry name" value="ARM-type_fold"/>
</dbReference>
<dbReference type="GO" id="GO:0001522">
    <property type="term" value="P:pseudouridine synthesis"/>
    <property type="evidence" value="ECO:0007669"/>
    <property type="project" value="InterPro"/>
</dbReference>
<comment type="caution">
    <text evidence="4">The sequence shown here is derived from an EMBL/GenBank/DDBJ whole genome shotgun (WGS) entry which is preliminary data.</text>
</comment>
<evidence type="ECO:0000256" key="2">
    <source>
        <dbReference type="PROSITE-ProRule" id="PRU00708"/>
    </source>
</evidence>
<dbReference type="CDD" id="cd02869">
    <property type="entry name" value="PseudoU_synth_RluA_like"/>
    <property type="match status" value="1"/>
</dbReference>
<dbReference type="InterPro" id="IPR006145">
    <property type="entry name" value="PsdUridine_synth_RsuA/RluA"/>
</dbReference>
<dbReference type="Pfam" id="PF00849">
    <property type="entry name" value="PseudoU_synth_2"/>
    <property type="match status" value="1"/>
</dbReference>